<evidence type="ECO:0000256" key="3">
    <source>
        <dbReference type="ARBA" id="ARBA00022989"/>
    </source>
</evidence>
<evidence type="ECO:0000256" key="5">
    <source>
        <dbReference type="SAM" id="Phobius"/>
    </source>
</evidence>
<dbReference type="Pfam" id="PF07264">
    <property type="entry name" value="EI24"/>
    <property type="match status" value="1"/>
</dbReference>
<feature type="transmembrane region" description="Helical" evidence="5">
    <location>
        <begin position="65"/>
        <end position="98"/>
    </location>
</feature>
<reference evidence="6 7" key="1">
    <citation type="journal article" date="2013" name="Genome Announc.">
        <title>Draft Genome Sequence of Rhizobium mesoamericanum STM3625, a Nitrogen-Fixing Symbiont of Mimosa pudica Isolated in French Guiana (South America).</title>
        <authorList>
            <person name="Moulin L."/>
            <person name="Mornico D."/>
            <person name="Melkonian R."/>
            <person name="Klonowska A."/>
        </authorList>
    </citation>
    <scope>NUCLEOTIDE SEQUENCE [LARGE SCALE GENOMIC DNA]</scope>
    <source>
        <strain evidence="6 7">STM3625</strain>
    </source>
</reference>
<dbReference type="RefSeq" id="WP_007527814.1">
    <property type="nucleotide sequence ID" value="NZ_HF536772.1"/>
</dbReference>
<dbReference type="eggNOG" id="COG2981">
    <property type="taxonomic scope" value="Bacteria"/>
</dbReference>
<dbReference type="InterPro" id="IPR059112">
    <property type="entry name" value="CysZ/EI24"/>
</dbReference>
<evidence type="ECO:0000256" key="2">
    <source>
        <dbReference type="ARBA" id="ARBA00022692"/>
    </source>
</evidence>
<dbReference type="AlphaFoldDB" id="K0Q3R6"/>
<organism evidence="6 7">
    <name type="scientific">Rhizobium mesoamericanum STM3625</name>
    <dbReference type="NCBI Taxonomy" id="1211777"/>
    <lineage>
        <taxon>Bacteria</taxon>
        <taxon>Pseudomonadati</taxon>
        <taxon>Pseudomonadota</taxon>
        <taxon>Alphaproteobacteria</taxon>
        <taxon>Hyphomicrobiales</taxon>
        <taxon>Rhizobiaceae</taxon>
        <taxon>Rhizobium/Agrobacterium group</taxon>
        <taxon>Rhizobium</taxon>
    </lineage>
</organism>
<evidence type="ECO:0000313" key="6">
    <source>
        <dbReference type="EMBL" id="CCM77409.1"/>
    </source>
</evidence>
<comment type="caution">
    <text evidence="6">The sequence shown here is derived from an EMBL/GenBank/DDBJ whole genome shotgun (WGS) entry which is preliminary data.</text>
</comment>
<keyword evidence="2 5" id="KW-0812">Transmembrane</keyword>
<feature type="transmembrane region" description="Helical" evidence="5">
    <location>
        <begin position="21"/>
        <end position="45"/>
    </location>
</feature>
<dbReference type="Proteomes" id="UP000009319">
    <property type="component" value="Unassembled WGS sequence"/>
</dbReference>
<dbReference type="STRING" id="1211777.BN77_0350"/>
<sequence length="237" mass="25760">MILQAARLSLINLLAAETRSVFWKVLGLTLLVLVGLWLALRSAFISFVFPWIDSFFPAMPDWAGWLGFVFAIVAGIGLALGLALLLSPVTALIASLFLDDVAAVVEKRDYPSDPPGTPMPLGPALVSSIKFLGVVIAGNLIALFLLFVPGINLIAFFFVNGYLLGREFFEFAAMRFRSPEEARLFRAKHATTVFLAGLVVAAFLAIPIVNLLTPLFAAGLMVHLHKLISRKDTGFRS</sequence>
<accession>K0Q3R6</accession>
<keyword evidence="7" id="KW-1185">Reference proteome</keyword>
<name>K0Q3R6_9HYPH</name>
<evidence type="ECO:0008006" key="8">
    <source>
        <dbReference type="Google" id="ProtNLM"/>
    </source>
</evidence>
<dbReference type="NCBIfam" id="NF009407">
    <property type="entry name" value="PRK12768.1"/>
    <property type="match status" value="1"/>
</dbReference>
<comment type="subcellular location">
    <subcellularLocation>
        <location evidence="1">Membrane</location>
        <topology evidence="1">Multi-pass membrane protein</topology>
    </subcellularLocation>
</comment>
<feature type="transmembrane region" description="Helical" evidence="5">
    <location>
        <begin position="193"/>
        <end position="222"/>
    </location>
</feature>
<dbReference type="HOGENOM" id="CLU_081565_0_1_5"/>
<proteinExistence type="predicted"/>
<keyword evidence="3 5" id="KW-1133">Transmembrane helix</keyword>
<gene>
    <name evidence="6" type="ORF">BN77_0350</name>
</gene>
<evidence type="ECO:0000256" key="4">
    <source>
        <dbReference type="ARBA" id="ARBA00023136"/>
    </source>
</evidence>
<feature type="transmembrane region" description="Helical" evidence="5">
    <location>
        <begin position="131"/>
        <end position="159"/>
    </location>
</feature>
<evidence type="ECO:0000256" key="1">
    <source>
        <dbReference type="ARBA" id="ARBA00004141"/>
    </source>
</evidence>
<evidence type="ECO:0000313" key="7">
    <source>
        <dbReference type="Proteomes" id="UP000009319"/>
    </source>
</evidence>
<keyword evidence="4 5" id="KW-0472">Membrane</keyword>
<protein>
    <recommendedName>
        <fullName evidence="8">CysZ-like protein</fullName>
    </recommendedName>
</protein>
<dbReference type="EMBL" id="CANI01000029">
    <property type="protein sequence ID" value="CCM77409.1"/>
    <property type="molecule type" value="Genomic_DNA"/>
</dbReference>